<reference evidence="2 3" key="1">
    <citation type="submission" date="2016-10" db="EMBL/GenBank/DDBJ databases">
        <title>Genome sequence of Nocardia seriolae strain EM150506, isolated from Anguila japonica.</title>
        <authorList>
            <person name="Han H.-J."/>
        </authorList>
    </citation>
    <scope>NUCLEOTIDE SEQUENCE [LARGE SCALE GENOMIC DNA]</scope>
    <source>
        <strain evidence="2 3">EM150506</strain>
    </source>
</reference>
<keyword evidence="1" id="KW-0812">Transmembrane</keyword>
<name>A0ABC8AXE7_9NOCA</name>
<dbReference type="Proteomes" id="UP000180166">
    <property type="component" value="Chromosome"/>
</dbReference>
<evidence type="ECO:0008006" key="4">
    <source>
        <dbReference type="Google" id="ProtNLM"/>
    </source>
</evidence>
<gene>
    <name evidence="2" type="ORF">NS506_04688</name>
</gene>
<feature type="transmembrane region" description="Helical" evidence="1">
    <location>
        <begin position="22"/>
        <end position="46"/>
    </location>
</feature>
<dbReference type="AlphaFoldDB" id="A0ABC8AXE7"/>
<organism evidence="2 3">
    <name type="scientific">Nocardia seriolae</name>
    <dbReference type="NCBI Taxonomy" id="37332"/>
    <lineage>
        <taxon>Bacteria</taxon>
        <taxon>Bacillati</taxon>
        <taxon>Actinomycetota</taxon>
        <taxon>Actinomycetes</taxon>
        <taxon>Mycobacteriales</taxon>
        <taxon>Nocardiaceae</taxon>
        <taxon>Nocardia</taxon>
    </lineage>
</organism>
<feature type="transmembrane region" description="Helical" evidence="1">
    <location>
        <begin position="390"/>
        <end position="419"/>
    </location>
</feature>
<feature type="transmembrane region" description="Helical" evidence="1">
    <location>
        <begin position="246"/>
        <end position="265"/>
    </location>
</feature>
<evidence type="ECO:0000313" key="2">
    <source>
        <dbReference type="EMBL" id="APA98734.1"/>
    </source>
</evidence>
<dbReference type="KEGG" id="nsr:NS506_04688"/>
<evidence type="ECO:0000313" key="3">
    <source>
        <dbReference type="Proteomes" id="UP000180166"/>
    </source>
</evidence>
<dbReference type="EMBL" id="CP017839">
    <property type="protein sequence ID" value="APA98734.1"/>
    <property type="molecule type" value="Genomic_DNA"/>
</dbReference>
<sequence>MTSTPWHGLRVMVWARLRANRISLAAMTILMAVFCAASLQTYVVAFPSRATRAALLAPLVNNGALRALYGYPFDIGDPTGWVAWRTMTFAGLIMAVWAAVITTGALRGEEDEGRGDLVLSGAQPRRRWFAAAVTATVVQAGVIGGVAALTLAAIGVPQHLLTIANAGELGLQLLTPALLFAAVAALAAQLTGTVRGARLLASAVVLMAFVVRAPADIGDGIPWLRWVTPLGWFEELRPPGAPSPPALAAIVTGTAVLLTISVVLLRTRDIGRGLLELRQTRTPRLLLLGSPARAALRDEAPQLAFWFAGTALYALLMGSLVRTMLEFLSRTPLYTQFFGRKLAVDSFVAMLFSLIQLLTALLAVTVIVAARGEEATGRLELVLAMPRSRIAWLSGRAGLALGSAAALIFLAAVCIYSGAALTGERLDLGGLVAAAANSLPLIVLAIAAAALALAVVPRAVAFVHALVVAAYLWDTLGTALKLPESTLKLSPFHVLARIPMQPFAPISAGVLTVLAAALFGLALLLFRRRDLASA</sequence>
<feature type="transmembrane region" description="Helical" evidence="1">
    <location>
        <begin position="503"/>
        <end position="526"/>
    </location>
</feature>
<accession>A0ABC8AXE7</accession>
<proteinExistence type="predicted"/>
<feature type="transmembrane region" description="Helical" evidence="1">
    <location>
        <begin position="197"/>
        <end position="215"/>
    </location>
</feature>
<dbReference type="RefSeq" id="WP_071344170.1">
    <property type="nucleotide sequence ID" value="NZ_CP017839.1"/>
</dbReference>
<feature type="transmembrane region" description="Helical" evidence="1">
    <location>
        <begin position="169"/>
        <end position="190"/>
    </location>
</feature>
<feature type="transmembrane region" description="Helical" evidence="1">
    <location>
        <begin position="128"/>
        <end position="157"/>
    </location>
</feature>
<feature type="transmembrane region" description="Helical" evidence="1">
    <location>
        <begin position="347"/>
        <end position="370"/>
    </location>
</feature>
<keyword evidence="1" id="KW-1133">Transmembrane helix</keyword>
<feature type="transmembrane region" description="Helical" evidence="1">
    <location>
        <begin position="303"/>
        <end position="325"/>
    </location>
</feature>
<protein>
    <recommendedName>
        <fullName evidence="4">ABC transporter permease</fullName>
    </recommendedName>
</protein>
<keyword evidence="1" id="KW-0472">Membrane</keyword>
<feature type="transmembrane region" description="Helical" evidence="1">
    <location>
        <begin position="431"/>
        <end position="455"/>
    </location>
</feature>
<feature type="transmembrane region" description="Helical" evidence="1">
    <location>
        <begin position="83"/>
        <end position="107"/>
    </location>
</feature>
<evidence type="ECO:0000256" key="1">
    <source>
        <dbReference type="SAM" id="Phobius"/>
    </source>
</evidence>
<feature type="transmembrane region" description="Helical" evidence="1">
    <location>
        <begin position="462"/>
        <end position="483"/>
    </location>
</feature>